<dbReference type="PANTHER" id="PTHR42792">
    <property type="entry name" value="FLAGELLIN"/>
    <property type="match status" value="1"/>
</dbReference>
<dbReference type="GO" id="GO:0005198">
    <property type="term" value="F:structural molecule activity"/>
    <property type="evidence" value="ECO:0007669"/>
    <property type="project" value="UniProtKB-UniRule"/>
</dbReference>
<keyword evidence="6" id="KW-0969">Cilium</keyword>
<dbReference type="PANTHER" id="PTHR42792:SF2">
    <property type="entry name" value="FLAGELLIN"/>
    <property type="match status" value="1"/>
</dbReference>
<dbReference type="Pfam" id="PF00669">
    <property type="entry name" value="Flagellin_N"/>
    <property type="match status" value="1"/>
</dbReference>
<accession>A0A7V2ZIE5</accession>
<keyword evidence="3" id="KW-0964">Secreted</keyword>
<sequence length="262" mass="28029">MAFQINTNLDALKAYNALVKVNAQTTKAQLRLATMKKINSVADDTSGFRVSKELEAENFKYNAQLNNIASAKNLLSTGESALMQVLDKLNQIEAKQEDAKDPLKNSAALAEDVKVLAEEINNILTSTKINGSDILASSNFDFGAGTTLTVNIGAQIGDNSATITGLQTTTGGANLTEDITTFRDNIKTALGYIGNRLQTFESREEFITASITNNSATISRLVDADMAMEQLNATKGQIGTQIATAMLAQVNVGPQSLLGLFR</sequence>
<reference evidence="6" key="1">
    <citation type="journal article" date="2020" name="mSystems">
        <title>Genome- and Community-Level Interaction Insights into Carbon Utilization and Element Cycling Functions of Hydrothermarchaeota in Hydrothermal Sediment.</title>
        <authorList>
            <person name="Zhou Z."/>
            <person name="Liu Y."/>
            <person name="Xu W."/>
            <person name="Pan J."/>
            <person name="Luo Z.H."/>
            <person name="Li M."/>
        </authorList>
    </citation>
    <scope>NUCLEOTIDE SEQUENCE [LARGE SCALE GENOMIC DNA]</scope>
    <source>
        <strain evidence="6">SpSt-479</strain>
    </source>
</reference>
<dbReference type="AlphaFoldDB" id="A0A7V2ZIE5"/>
<dbReference type="GO" id="GO:0005576">
    <property type="term" value="C:extracellular region"/>
    <property type="evidence" value="ECO:0007669"/>
    <property type="project" value="UniProtKB-SubCell"/>
</dbReference>
<dbReference type="InterPro" id="IPR001492">
    <property type="entry name" value="Flagellin"/>
</dbReference>
<comment type="function">
    <text evidence="3">Flagellin is the subunit protein which polymerizes to form the filaments of bacterial flagella.</text>
</comment>
<comment type="similarity">
    <text evidence="1 3">Belongs to the bacterial flagellin family.</text>
</comment>
<feature type="domain" description="Flagellin N-terminal" evidence="4">
    <location>
        <begin position="5"/>
        <end position="139"/>
    </location>
</feature>
<evidence type="ECO:0000256" key="1">
    <source>
        <dbReference type="ARBA" id="ARBA00005709"/>
    </source>
</evidence>
<keyword evidence="2 3" id="KW-0975">Bacterial flagellum</keyword>
<evidence type="ECO:0000256" key="2">
    <source>
        <dbReference type="ARBA" id="ARBA00023143"/>
    </source>
</evidence>
<keyword evidence="6" id="KW-0966">Cell projection</keyword>
<dbReference type="Pfam" id="PF00700">
    <property type="entry name" value="Flagellin_C"/>
    <property type="match status" value="1"/>
</dbReference>
<dbReference type="Gene3D" id="1.20.1330.10">
    <property type="entry name" value="f41 fragment of flagellin, N-terminal domain"/>
    <property type="match status" value="1"/>
</dbReference>
<keyword evidence="6" id="KW-0282">Flagellum</keyword>
<dbReference type="SUPFAM" id="SSF64518">
    <property type="entry name" value="Phase 1 flagellin"/>
    <property type="match status" value="1"/>
</dbReference>
<proteinExistence type="inferred from homology"/>
<gene>
    <name evidence="6" type="ORF">ENS31_02505</name>
</gene>
<comment type="subcellular location">
    <subcellularLocation>
        <location evidence="3">Secreted</location>
    </subcellularLocation>
    <subcellularLocation>
        <location evidence="3">Bacterial flagellum</location>
    </subcellularLocation>
</comment>
<evidence type="ECO:0000256" key="3">
    <source>
        <dbReference type="RuleBase" id="RU362073"/>
    </source>
</evidence>
<evidence type="ECO:0000259" key="4">
    <source>
        <dbReference type="Pfam" id="PF00669"/>
    </source>
</evidence>
<organism evidence="6">
    <name type="scientific">Ignavibacterium album</name>
    <dbReference type="NCBI Taxonomy" id="591197"/>
    <lineage>
        <taxon>Bacteria</taxon>
        <taxon>Pseudomonadati</taxon>
        <taxon>Ignavibacteriota</taxon>
        <taxon>Ignavibacteria</taxon>
        <taxon>Ignavibacteriales</taxon>
        <taxon>Ignavibacteriaceae</taxon>
        <taxon>Ignavibacterium</taxon>
    </lineage>
</organism>
<dbReference type="RefSeq" id="WP_304147879.1">
    <property type="nucleotide sequence ID" value="NZ_JAOAIE010000124.1"/>
</dbReference>
<comment type="caution">
    <text evidence="6">The sequence shown here is derived from an EMBL/GenBank/DDBJ whole genome shotgun (WGS) entry which is preliminary data.</text>
</comment>
<dbReference type="InterPro" id="IPR046358">
    <property type="entry name" value="Flagellin_C"/>
</dbReference>
<feature type="domain" description="Flagellin C-terminal" evidence="5">
    <location>
        <begin position="182"/>
        <end position="261"/>
    </location>
</feature>
<evidence type="ECO:0000259" key="5">
    <source>
        <dbReference type="Pfam" id="PF00700"/>
    </source>
</evidence>
<dbReference type="EMBL" id="DSUJ01000008">
    <property type="protein sequence ID" value="HFI90383.1"/>
    <property type="molecule type" value="Genomic_DNA"/>
</dbReference>
<evidence type="ECO:0000313" key="6">
    <source>
        <dbReference type="EMBL" id="HFI90383.1"/>
    </source>
</evidence>
<dbReference type="GO" id="GO:0009288">
    <property type="term" value="C:bacterial-type flagellum"/>
    <property type="evidence" value="ECO:0007669"/>
    <property type="project" value="UniProtKB-SubCell"/>
</dbReference>
<name>A0A7V2ZIE5_9BACT</name>
<dbReference type="InterPro" id="IPR001029">
    <property type="entry name" value="Flagellin_N"/>
</dbReference>
<dbReference type="PRINTS" id="PR00207">
    <property type="entry name" value="FLAGELLIN"/>
</dbReference>
<protein>
    <recommendedName>
        <fullName evidence="3">Flagellin</fullName>
    </recommendedName>
</protein>